<dbReference type="GO" id="GO:0006744">
    <property type="term" value="P:ubiquinone biosynthetic process"/>
    <property type="evidence" value="ECO:0007669"/>
    <property type="project" value="UniProtKB-UniRule"/>
</dbReference>
<keyword evidence="6 11" id="KW-0808">Transferase</keyword>
<dbReference type="AlphaFoldDB" id="A0A495DG95"/>
<feature type="transmembrane region" description="Helical" evidence="11">
    <location>
        <begin position="38"/>
        <end position="57"/>
    </location>
</feature>
<keyword evidence="8 11" id="KW-0812">Transmembrane</keyword>
<dbReference type="InterPro" id="IPR044878">
    <property type="entry name" value="UbiA_sf"/>
</dbReference>
<feature type="transmembrane region" description="Helical" evidence="11">
    <location>
        <begin position="159"/>
        <end position="177"/>
    </location>
</feature>
<evidence type="ECO:0000256" key="1">
    <source>
        <dbReference type="ARBA" id="ARBA00001946"/>
    </source>
</evidence>
<dbReference type="UniPathway" id="UPA00232"/>
<feature type="transmembrane region" description="Helical" evidence="11">
    <location>
        <begin position="63"/>
        <end position="81"/>
    </location>
</feature>
<evidence type="ECO:0000256" key="3">
    <source>
        <dbReference type="ARBA" id="ARBA00005985"/>
    </source>
</evidence>
<evidence type="ECO:0000256" key="6">
    <source>
        <dbReference type="ARBA" id="ARBA00022679"/>
    </source>
</evidence>
<evidence type="ECO:0000256" key="8">
    <source>
        <dbReference type="ARBA" id="ARBA00022692"/>
    </source>
</evidence>
<dbReference type="PROSITE" id="PS00943">
    <property type="entry name" value="UBIA"/>
    <property type="match status" value="1"/>
</dbReference>
<dbReference type="Pfam" id="PF01040">
    <property type="entry name" value="UbiA"/>
    <property type="match status" value="1"/>
</dbReference>
<dbReference type="RefSeq" id="WP_121210802.1">
    <property type="nucleotide sequence ID" value="NZ_RBIM01000003.1"/>
</dbReference>
<evidence type="ECO:0000256" key="12">
    <source>
        <dbReference type="NCBIfam" id="TIGR01474"/>
    </source>
</evidence>
<gene>
    <name evidence="11" type="primary">ubiA</name>
    <name evidence="13" type="ORF">C7435_1682</name>
</gene>
<comment type="function">
    <text evidence="11">Catalyzes the prenylation of para-hydroxybenzoate (PHB) with an all-trans polyprenyl group. Mediates the second step in the final reaction sequence of ubiquinone-8 (UQ-8) biosynthesis, which is the condensation of the polyisoprenoid side chain with PHB, generating the first membrane-bound Q intermediate 3-octaprenyl-4-hydroxybenzoate.</text>
</comment>
<reference evidence="13 14" key="1">
    <citation type="submission" date="2018-10" db="EMBL/GenBank/DDBJ databases">
        <title>Genomic Encyclopedia of Type Strains, Phase IV (KMG-IV): sequencing the most valuable type-strain genomes for metagenomic binning, comparative biology and taxonomic classification.</title>
        <authorList>
            <person name="Goeker M."/>
        </authorList>
    </citation>
    <scope>NUCLEOTIDE SEQUENCE [LARGE SCALE GENOMIC DNA]</scope>
    <source>
        <strain evidence="13 14">DSM 4734</strain>
    </source>
</reference>
<proteinExistence type="inferred from homology"/>
<keyword evidence="5 11" id="KW-0997">Cell inner membrane</keyword>
<keyword evidence="10 11" id="KW-0472">Membrane</keyword>
<keyword evidence="9 11" id="KW-1133">Transmembrane helix</keyword>
<evidence type="ECO:0000256" key="10">
    <source>
        <dbReference type="ARBA" id="ARBA00023136"/>
    </source>
</evidence>
<dbReference type="FunFam" id="1.20.120.1780:FF:000001">
    <property type="entry name" value="4-hydroxybenzoate octaprenyltransferase"/>
    <property type="match status" value="1"/>
</dbReference>
<name>A0A495DG95_9PROT</name>
<comment type="catalytic activity">
    <reaction evidence="11">
        <text>all-trans-octaprenyl diphosphate + 4-hydroxybenzoate = 4-hydroxy-3-(all-trans-octaprenyl)benzoate + diphosphate</text>
        <dbReference type="Rhea" id="RHEA:27782"/>
        <dbReference type="ChEBI" id="CHEBI:1617"/>
        <dbReference type="ChEBI" id="CHEBI:17879"/>
        <dbReference type="ChEBI" id="CHEBI:33019"/>
        <dbReference type="ChEBI" id="CHEBI:57711"/>
        <dbReference type="EC" id="2.5.1.39"/>
    </reaction>
</comment>
<comment type="caution">
    <text evidence="13">The sequence shown here is derived from an EMBL/GenBank/DDBJ whole genome shotgun (WGS) entry which is preliminary data.</text>
</comment>
<evidence type="ECO:0000256" key="7">
    <source>
        <dbReference type="ARBA" id="ARBA00022688"/>
    </source>
</evidence>
<keyword evidence="11" id="KW-0460">Magnesium</keyword>
<comment type="cofactor">
    <cofactor evidence="1 11">
        <name>Mg(2+)</name>
        <dbReference type="ChEBI" id="CHEBI:18420"/>
    </cofactor>
</comment>
<evidence type="ECO:0000313" key="13">
    <source>
        <dbReference type="EMBL" id="RKR00474.1"/>
    </source>
</evidence>
<dbReference type="InterPro" id="IPR039653">
    <property type="entry name" value="Prenyltransferase"/>
</dbReference>
<keyword evidence="7 11" id="KW-0831">Ubiquinone biosynthesis</keyword>
<comment type="subcellular location">
    <subcellularLocation>
        <location evidence="11">Cell inner membrane</location>
        <topology evidence="11">Multi-pass membrane protein</topology>
    </subcellularLocation>
    <subcellularLocation>
        <location evidence="2">Membrane</location>
        <topology evidence="2">Multi-pass membrane protein</topology>
    </subcellularLocation>
</comment>
<evidence type="ECO:0000256" key="5">
    <source>
        <dbReference type="ARBA" id="ARBA00022519"/>
    </source>
</evidence>
<accession>A0A495DG95</accession>
<evidence type="ECO:0000256" key="11">
    <source>
        <dbReference type="HAMAP-Rule" id="MF_01635"/>
    </source>
</evidence>
<dbReference type="NCBIfam" id="TIGR01474">
    <property type="entry name" value="ubiA_proteo"/>
    <property type="match status" value="1"/>
</dbReference>
<comment type="pathway">
    <text evidence="11">Cofactor biosynthesis; ubiquinone biosynthesis.</text>
</comment>
<evidence type="ECO:0000256" key="4">
    <source>
        <dbReference type="ARBA" id="ARBA00022475"/>
    </source>
</evidence>
<dbReference type="OrthoDB" id="9782418at2"/>
<comment type="similarity">
    <text evidence="3 11">Belongs to the UbiA prenyltransferase family.</text>
</comment>
<evidence type="ECO:0000256" key="9">
    <source>
        <dbReference type="ARBA" id="ARBA00022989"/>
    </source>
</evidence>
<dbReference type="EMBL" id="RBIM01000003">
    <property type="protein sequence ID" value="RKR00474.1"/>
    <property type="molecule type" value="Genomic_DNA"/>
</dbReference>
<organism evidence="13 14">
    <name type="scientific">Maricaulis maris</name>
    <dbReference type="NCBI Taxonomy" id="74318"/>
    <lineage>
        <taxon>Bacteria</taxon>
        <taxon>Pseudomonadati</taxon>
        <taxon>Pseudomonadota</taxon>
        <taxon>Alphaproteobacteria</taxon>
        <taxon>Maricaulales</taxon>
        <taxon>Maricaulaceae</taxon>
        <taxon>Maricaulis</taxon>
    </lineage>
</organism>
<dbReference type="Gene3D" id="1.10.357.140">
    <property type="entry name" value="UbiA prenyltransferase"/>
    <property type="match status" value="1"/>
</dbReference>
<evidence type="ECO:0000256" key="2">
    <source>
        <dbReference type="ARBA" id="ARBA00004141"/>
    </source>
</evidence>
<dbReference type="PANTHER" id="PTHR11048">
    <property type="entry name" value="PRENYLTRANSFERASES"/>
    <property type="match status" value="1"/>
</dbReference>
<dbReference type="Gene3D" id="1.20.120.1780">
    <property type="entry name" value="UbiA prenyltransferase"/>
    <property type="match status" value="1"/>
</dbReference>
<feature type="transmembrane region" description="Helical" evidence="11">
    <location>
        <begin position="123"/>
        <end position="153"/>
    </location>
</feature>
<dbReference type="EC" id="2.5.1.39" evidence="11 12"/>
<dbReference type="Proteomes" id="UP000273675">
    <property type="component" value="Unassembled WGS sequence"/>
</dbReference>
<dbReference type="InterPro" id="IPR030470">
    <property type="entry name" value="UbiA_prenylTrfase_CS"/>
</dbReference>
<evidence type="ECO:0000313" key="14">
    <source>
        <dbReference type="Proteomes" id="UP000273675"/>
    </source>
</evidence>
<dbReference type="CDD" id="cd13959">
    <property type="entry name" value="PT_UbiA_COQ2"/>
    <property type="match status" value="1"/>
</dbReference>
<dbReference type="HAMAP" id="MF_01635">
    <property type="entry name" value="UbiA"/>
    <property type="match status" value="1"/>
</dbReference>
<dbReference type="GO" id="GO:0008412">
    <property type="term" value="F:4-hydroxybenzoate polyprenyltransferase activity"/>
    <property type="evidence" value="ECO:0007669"/>
    <property type="project" value="UniProtKB-UniRule"/>
</dbReference>
<sequence length="313" mass="34338">MQLNFDRRVADSLPTSWVDRAPLALRPYLRLARYDRPIGFWLLALPCWMGLMLARIGDGIAGYDIWLAVLFGIGAVAMRGAGCTYNDIIDRDLDARVARTADRPLAAGTVSLKQAWAFLGGQALVGLIVLVQLPLIAILVGLASLLLVAAYPFMKRITWWPQAWLGLTFNWGVPVAYTAATGRIDPAMIVLYVACVFWTLGYDTIYAHQDSEDDALVGVKSTARLFGESSQYWVAGFYGTHAILVALAIWLSQASPWIVIPFTLYTAHLFNQVRRLDIEDGARCLALFKANRTTGLLLVATFATGALLTGLAI</sequence>
<dbReference type="GO" id="GO:0005886">
    <property type="term" value="C:plasma membrane"/>
    <property type="evidence" value="ECO:0007669"/>
    <property type="project" value="UniProtKB-SubCell"/>
</dbReference>
<dbReference type="PANTHER" id="PTHR11048:SF28">
    <property type="entry name" value="4-HYDROXYBENZOATE POLYPRENYLTRANSFERASE, MITOCHONDRIAL"/>
    <property type="match status" value="1"/>
</dbReference>
<feature type="transmembrane region" description="Helical" evidence="11">
    <location>
        <begin position="189"/>
        <end position="207"/>
    </location>
</feature>
<dbReference type="InterPro" id="IPR006370">
    <property type="entry name" value="HB_polyprenyltransferase-like"/>
</dbReference>
<feature type="transmembrane region" description="Helical" evidence="11">
    <location>
        <begin position="293"/>
        <end position="312"/>
    </location>
</feature>
<keyword evidence="4 11" id="KW-1003">Cell membrane</keyword>
<protein>
    <recommendedName>
        <fullName evidence="11 12">4-hydroxybenzoate octaprenyltransferase</fullName>
        <ecNumber evidence="11 12">2.5.1.39</ecNumber>
    </recommendedName>
    <alternativeName>
        <fullName evidence="11">4-HB polyprenyltransferase</fullName>
    </alternativeName>
</protein>
<dbReference type="InterPro" id="IPR000537">
    <property type="entry name" value="UbiA_prenyltransferase"/>
</dbReference>
<dbReference type="FunFam" id="1.10.357.140:FF:000008">
    <property type="entry name" value="4-hydroxybenzoate octaprenyltransferase"/>
    <property type="match status" value="1"/>
</dbReference>